<evidence type="ECO:0000313" key="2">
    <source>
        <dbReference type="Proteomes" id="UP001160130"/>
    </source>
</evidence>
<proteinExistence type="predicted"/>
<keyword evidence="2" id="KW-1185">Reference proteome</keyword>
<dbReference type="Proteomes" id="UP001160130">
    <property type="component" value="Unassembled WGS sequence"/>
</dbReference>
<gene>
    <name evidence="1" type="ORF">M2272_005590</name>
</gene>
<comment type="caution">
    <text evidence="1">The sequence shown here is derived from an EMBL/GenBank/DDBJ whole genome shotgun (WGS) entry which is preliminary data.</text>
</comment>
<evidence type="ECO:0008006" key="3">
    <source>
        <dbReference type="Google" id="ProtNLM"/>
    </source>
</evidence>
<accession>A0ABT6L7J4</accession>
<reference evidence="1 2" key="1">
    <citation type="submission" date="2023-04" db="EMBL/GenBank/DDBJ databases">
        <title>Forest soil microbial communities from Buena Vista Peninsula, Colon Province, Panama.</title>
        <authorList>
            <person name="Bouskill N."/>
        </authorList>
    </citation>
    <scope>NUCLEOTIDE SEQUENCE [LARGE SCALE GENOMIC DNA]</scope>
    <source>
        <strain evidence="1 2">AC80</strain>
    </source>
</reference>
<dbReference type="EMBL" id="JARXVE010000013">
    <property type="protein sequence ID" value="MDH6198926.1"/>
    <property type="molecule type" value="Genomic_DNA"/>
</dbReference>
<organism evidence="1 2">
    <name type="scientific">Mycolicibacterium frederiksbergense</name>
    <dbReference type="NCBI Taxonomy" id="117567"/>
    <lineage>
        <taxon>Bacteria</taxon>
        <taxon>Bacillati</taxon>
        <taxon>Actinomycetota</taxon>
        <taxon>Actinomycetes</taxon>
        <taxon>Mycobacteriales</taxon>
        <taxon>Mycobacteriaceae</taxon>
        <taxon>Mycolicibacterium</taxon>
    </lineage>
</organism>
<protein>
    <recommendedName>
        <fullName evidence="3">PE domain-containing protein</fullName>
    </recommendedName>
</protein>
<name>A0ABT6L7J4_9MYCO</name>
<sequence>MPNSVAYETDGASGVNVLSAPVTNAAGGTHVAIVAELSLIGGHIGMCS</sequence>
<evidence type="ECO:0000313" key="1">
    <source>
        <dbReference type="EMBL" id="MDH6198926.1"/>
    </source>
</evidence>